<gene>
    <name evidence="2" type="ORF">PoMZ_05157</name>
</gene>
<evidence type="ECO:0000313" key="2">
    <source>
        <dbReference type="EMBL" id="QBZ63475.1"/>
    </source>
</evidence>
<organism evidence="2 3">
    <name type="scientific">Pyricularia oryzae</name>
    <name type="common">Rice blast fungus</name>
    <name type="synonym">Magnaporthe oryzae</name>
    <dbReference type="NCBI Taxonomy" id="318829"/>
    <lineage>
        <taxon>Eukaryota</taxon>
        <taxon>Fungi</taxon>
        <taxon>Dikarya</taxon>
        <taxon>Ascomycota</taxon>
        <taxon>Pezizomycotina</taxon>
        <taxon>Sordariomycetes</taxon>
        <taxon>Sordariomycetidae</taxon>
        <taxon>Magnaporthales</taxon>
        <taxon>Pyriculariaceae</taxon>
        <taxon>Pyricularia</taxon>
    </lineage>
</organism>
<proteinExistence type="predicted"/>
<evidence type="ECO:0000256" key="1">
    <source>
        <dbReference type="SAM" id="SignalP"/>
    </source>
</evidence>
<name>A0A4P7NMK6_PYROR</name>
<dbReference type="EMBL" id="CP034209">
    <property type="protein sequence ID" value="QBZ63475.1"/>
    <property type="molecule type" value="Genomic_DNA"/>
</dbReference>
<reference evidence="2 3" key="1">
    <citation type="journal article" date="2019" name="Mol. Biol. Evol.">
        <title>Blast fungal genomes show frequent chromosomal changes, gene gains and losses, and effector gene turnover.</title>
        <authorList>
            <person name="Gomez Luciano L.B."/>
            <person name="Jason Tsai I."/>
            <person name="Chuma I."/>
            <person name="Tosa Y."/>
            <person name="Chen Y.H."/>
            <person name="Li J.Y."/>
            <person name="Li M.Y."/>
            <person name="Jade Lu M.Y."/>
            <person name="Nakayashiki H."/>
            <person name="Li W.H."/>
        </authorList>
    </citation>
    <scope>NUCLEOTIDE SEQUENCE [LARGE SCALE GENOMIC DNA]</scope>
    <source>
        <strain evidence="2">MZ5-1-6</strain>
    </source>
</reference>
<dbReference type="AlphaFoldDB" id="A0A4P7NMK6"/>
<feature type="signal peptide" evidence="1">
    <location>
        <begin position="1"/>
        <end position="18"/>
    </location>
</feature>
<evidence type="ECO:0000313" key="3">
    <source>
        <dbReference type="Proteomes" id="UP000294847"/>
    </source>
</evidence>
<sequence length="83" mass="8937">MAFNAILVGARGLLGALASGPQAPNEKPLLTKNDTCVQYRKLPTPTNPGPSQPLHLRRPNLIDLHSLAVESLELLELIFGKEA</sequence>
<accession>A0A4P7NMK6</accession>
<protein>
    <submittedName>
        <fullName evidence="2">Uncharacterized protein</fullName>
    </submittedName>
</protein>
<keyword evidence="1" id="KW-0732">Signal</keyword>
<feature type="chain" id="PRO_5020985828" evidence="1">
    <location>
        <begin position="19"/>
        <end position="83"/>
    </location>
</feature>
<dbReference type="Proteomes" id="UP000294847">
    <property type="component" value="Chromosome 6"/>
</dbReference>